<accession>A0ACC3SEI1</accession>
<sequence>MEGVSNIDNGAKQAESQGPFNTSVEPPNSDIPPTAPDLEADESQAGSQYGDGPTPDSNPGSYYDDVDRDSALGSLASSTTSVRSSLLESVEYHTERDRLDLQHHLFRMTVEGKLHLAPLDPSKLHNALDLATGTGIWAIDFGKAPLALQHALRLHPPPRLPQLLQRLPPRPPARLRLPRPRRLPRTPRRDPAHEIRRHASDLLLIVQMDVTSDGSVAEIRTAVGPHAALRYMAAGDRLRGRAGKGVLLADEPVAEGPAAQEAESVVPGGPDGGAGGDHDEAVYGVSGVE</sequence>
<reference evidence="1" key="1">
    <citation type="submission" date="2024-02" db="EMBL/GenBank/DDBJ databases">
        <title>Metagenome Assembled Genome of Zalaria obscura JY119.</title>
        <authorList>
            <person name="Vighnesh L."/>
            <person name="Jagadeeshwari U."/>
            <person name="Venkata Ramana C."/>
            <person name="Sasikala C."/>
        </authorList>
    </citation>
    <scope>NUCLEOTIDE SEQUENCE</scope>
    <source>
        <strain evidence="1">JY119</strain>
    </source>
</reference>
<protein>
    <submittedName>
        <fullName evidence="1">Uncharacterized protein</fullName>
    </submittedName>
</protein>
<gene>
    <name evidence="1" type="ORF">M8818_003619</name>
</gene>
<keyword evidence="2" id="KW-1185">Reference proteome</keyword>
<evidence type="ECO:0000313" key="1">
    <source>
        <dbReference type="EMBL" id="KAK8210132.1"/>
    </source>
</evidence>
<dbReference type="Proteomes" id="UP001320706">
    <property type="component" value="Unassembled WGS sequence"/>
</dbReference>
<organism evidence="1 2">
    <name type="scientific">Zalaria obscura</name>
    <dbReference type="NCBI Taxonomy" id="2024903"/>
    <lineage>
        <taxon>Eukaryota</taxon>
        <taxon>Fungi</taxon>
        <taxon>Dikarya</taxon>
        <taxon>Ascomycota</taxon>
        <taxon>Pezizomycotina</taxon>
        <taxon>Dothideomycetes</taxon>
        <taxon>Dothideomycetidae</taxon>
        <taxon>Dothideales</taxon>
        <taxon>Zalariaceae</taxon>
        <taxon>Zalaria</taxon>
    </lineage>
</organism>
<dbReference type="EMBL" id="JAMKPW020000016">
    <property type="protein sequence ID" value="KAK8210132.1"/>
    <property type="molecule type" value="Genomic_DNA"/>
</dbReference>
<evidence type="ECO:0000313" key="2">
    <source>
        <dbReference type="Proteomes" id="UP001320706"/>
    </source>
</evidence>
<name>A0ACC3SEI1_9PEZI</name>
<proteinExistence type="predicted"/>
<comment type="caution">
    <text evidence="1">The sequence shown here is derived from an EMBL/GenBank/DDBJ whole genome shotgun (WGS) entry which is preliminary data.</text>
</comment>